<feature type="transmembrane region" description="Helical" evidence="1">
    <location>
        <begin position="109"/>
        <end position="134"/>
    </location>
</feature>
<dbReference type="eggNOG" id="ENOG5032W07">
    <property type="taxonomic scope" value="Bacteria"/>
</dbReference>
<evidence type="ECO:0000313" key="2">
    <source>
        <dbReference type="EMBL" id="AEV68975.1"/>
    </source>
</evidence>
<dbReference type="HOGENOM" id="CLU_149197_0_0_9"/>
<dbReference type="Pfam" id="PF12670">
    <property type="entry name" value="DUF3792"/>
    <property type="match status" value="1"/>
</dbReference>
<dbReference type="RefSeq" id="WP_014255544.1">
    <property type="nucleotide sequence ID" value="NC_016627.1"/>
</dbReference>
<reference evidence="3" key="1">
    <citation type="submission" date="2011-12" db="EMBL/GenBank/DDBJ databases">
        <title>Complete sequence of Clostridium clariflavum DSM 19732.</title>
        <authorList>
            <consortium name="US DOE Joint Genome Institute"/>
            <person name="Lucas S."/>
            <person name="Han J."/>
            <person name="Lapidus A."/>
            <person name="Cheng J.-F."/>
            <person name="Goodwin L."/>
            <person name="Pitluck S."/>
            <person name="Peters L."/>
            <person name="Teshima H."/>
            <person name="Detter J.C."/>
            <person name="Han C."/>
            <person name="Tapia R."/>
            <person name="Land M."/>
            <person name="Hauser L."/>
            <person name="Kyrpides N."/>
            <person name="Ivanova N."/>
            <person name="Pagani I."/>
            <person name="Kitzmiller T."/>
            <person name="Lynd L."/>
            <person name="Izquierdo J."/>
            <person name="Woyke T."/>
        </authorList>
    </citation>
    <scope>NUCLEOTIDE SEQUENCE [LARGE SCALE GENOMIC DNA]</scope>
    <source>
        <strain evidence="3">DSM 19732 / NBRC 101661 / EBR45</strain>
    </source>
</reference>
<evidence type="ECO:0000313" key="3">
    <source>
        <dbReference type="Proteomes" id="UP000005435"/>
    </source>
</evidence>
<dbReference type="STRING" id="720554.Clocl_2398"/>
<keyword evidence="1" id="KW-1133">Transmembrane helix</keyword>
<evidence type="ECO:0000256" key="1">
    <source>
        <dbReference type="SAM" id="Phobius"/>
    </source>
</evidence>
<feature type="transmembrane region" description="Helical" evidence="1">
    <location>
        <begin position="27"/>
        <end position="47"/>
    </location>
</feature>
<gene>
    <name evidence="2" type="ordered locus">Clocl_2398</name>
</gene>
<name>G8LZ31_ACECE</name>
<dbReference type="InterPro" id="IPR023804">
    <property type="entry name" value="DUF3792_TM"/>
</dbReference>
<proteinExistence type="predicted"/>
<dbReference type="KEGG" id="ccl:Clocl_2398"/>
<dbReference type="Proteomes" id="UP000005435">
    <property type="component" value="Chromosome"/>
</dbReference>
<feature type="transmembrane region" description="Helical" evidence="1">
    <location>
        <begin position="53"/>
        <end position="74"/>
    </location>
</feature>
<keyword evidence="1" id="KW-0472">Membrane</keyword>
<accession>G8LZ31</accession>
<reference evidence="2 3" key="2">
    <citation type="journal article" date="2012" name="Stand. Genomic Sci.">
        <title>Complete Genome Sequence of Clostridium clariflavum DSM 19732.</title>
        <authorList>
            <person name="Izquierdo J.A."/>
            <person name="Goodwin L."/>
            <person name="Davenport K.W."/>
            <person name="Teshima H."/>
            <person name="Bruce D."/>
            <person name="Detter C."/>
            <person name="Tapia R."/>
            <person name="Han S."/>
            <person name="Land M."/>
            <person name="Hauser L."/>
            <person name="Jeffries C.D."/>
            <person name="Han J."/>
            <person name="Pitluck S."/>
            <person name="Nolan M."/>
            <person name="Chen A."/>
            <person name="Huntemann M."/>
            <person name="Mavromatis K."/>
            <person name="Mikhailova N."/>
            <person name="Liolios K."/>
            <person name="Woyke T."/>
            <person name="Lynd L.R."/>
        </authorList>
    </citation>
    <scope>NUCLEOTIDE SEQUENCE [LARGE SCALE GENOMIC DNA]</scope>
    <source>
        <strain evidence="3">DSM 19732 / NBRC 101661 / EBR45</strain>
    </source>
</reference>
<organism evidence="2 3">
    <name type="scientific">Acetivibrio clariflavus (strain DSM 19732 / NBRC 101661 / EBR45)</name>
    <name type="common">Clostridium clariflavum</name>
    <dbReference type="NCBI Taxonomy" id="720554"/>
    <lineage>
        <taxon>Bacteria</taxon>
        <taxon>Bacillati</taxon>
        <taxon>Bacillota</taxon>
        <taxon>Clostridia</taxon>
        <taxon>Eubacteriales</taxon>
        <taxon>Oscillospiraceae</taxon>
        <taxon>Acetivibrio</taxon>
    </lineage>
</organism>
<dbReference type="OrthoDB" id="2086722at2"/>
<keyword evidence="1" id="KW-0812">Transmembrane</keyword>
<keyword evidence="3" id="KW-1185">Reference proteome</keyword>
<dbReference type="NCBIfam" id="TIGR04086">
    <property type="entry name" value="TIGR04086_membr"/>
    <property type="match status" value="1"/>
</dbReference>
<protein>
    <submittedName>
        <fullName evidence="2">Putative membrane protein, TIGR04086 family/integral membrane protein, TIGR04097 family</fullName>
    </submittedName>
</protein>
<dbReference type="EMBL" id="CP003065">
    <property type="protein sequence ID" value="AEV68975.1"/>
    <property type="molecule type" value="Genomic_DNA"/>
</dbReference>
<dbReference type="AlphaFoldDB" id="G8LZ31"/>
<sequence>MINKTGQTAKNIISEHANIVSMVKGIAIAYLITIPLFWIFAFFLYYTDFPDKFFPSAVIITTLVSIVVAGWISSSKIKRKGWLNGGIVGLLYMGILFLVSSLAYRDYSINSHVIIMFIIGVIAGSIGGILGINLRREPRARVNR</sequence>
<feature type="transmembrane region" description="Helical" evidence="1">
    <location>
        <begin position="81"/>
        <end position="103"/>
    </location>
</feature>